<feature type="region of interest" description="Disordered" evidence="1">
    <location>
        <begin position="280"/>
        <end position="321"/>
    </location>
</feature>
<dbReference type="EMBL" id="KV425897">
    <property type="protein sequence ID" value="KZW00885.1"/>
    <property type="molecule type" value="Genomic_DNA"/>
</dbReference>
<evidence type="ECO:0000256" key="1">
    <source>
        <dbReference type="SAM" id="MobiDB-lite"/>
    </source>
</evidence>
<feature type="compositionally biased region" description="Acidic residues" evidence="1">
    <location>
        <begin position="390"/>
        <end position="399"/>
    </location>
</feature>
<feature type="compositionally biased region" description="Polar residues" evidence="1">
    <location>
        <begin position="284"/>
        <end position="301"/>
    </location>
</feature>
<feature type="compositionally biased region" description="Polar residues" evidence="1">
    <location>
        <begin position="423"/>
        <end position="433"/>
    </location>
</feature>
<feature type="compositionally biased region" description="Low complexity" evidence="1">
    <location>
        <begin position="164"/>
        <end position="179"/>
    </location>
</feature>
<dbReference type="Proteomes" id="UP000077266">
    <property type="component" value="Unassembled WGS sequence"/>
</dbReference>
<dbReference type="OrthoDB" id="3365472at2759"/>
<reference evidence="2 3" key="1">
    <citation type="journal article" date="2016" name="Mol. Biol. Evol.">
        <title>Comparative Genomics of Early-Diverging Mushroom-Forming Fungi Provides Insights into the Origins of Lignocellulose Decay Capabilities.</title>
        <authorList>
            <person name="Nagy L.G."/>
            <person name="Riley R."/>
            <person name="Tritt A."/>
            <person name="Adam C."/>
            <person name="Daum C."/>
            <person name="Floudas D."/>
            <person name="Sun H."/>
            <person name="Yadav J.S."/>
            <person name="Pangilinan J."/>
            <person name="Larsson K.H."/>
            <person name="Matsuura K."/>
            <person name="Barry K."/>
            <person name="Labutti K."/>
            <person name="Kuo R."/>
            <person name="Ohm R.A."/>
            <person name="Bhattacharya S.S."/>
            <person name="Shirouzu T."/>
            <person name="Yoshinaga Y."/>
            <person name="Martin F.M."/>
            <person name="Grigoriev I.V."/>
            <person name="Hibbett D.S."/>
        </authorList>
    </citation>
    <scope>NUCLEOTIDE SEQUENCE [LARGE SCALE GENOMIC DNA]</scope>
    <source>
        <strain evidence="2 3">HHB12029</strain>
    </source>
</reference>
<feature type="region of interest" description="Disordered" evidence="1">
    <location>
        <begin position="343"/>
        <end position="434"/>
    </location>
</feature>
<name>A0A165NKX8_EXIGL</name>
<sequence length="571" mass="63292">MDFHLDTSWCPVCDCAVDPQRLTVVLNDDGDQERVVPDGDPYRQPKHDNAHRQPGAHGLVHGTGRVKPGGGLRPLETRGAAKQPRNGDTTPPAPPSSPASKLQTRPKLRSVISQDQTPLYCSEACQLEDARRANQYPVSPTLSNKVPQSPSALSVSSYPYFHKSAPASSSSAQSHAARSTRSEPAPPPPKRAVETIVGFTPIHQTEQRHKPKLEDFRYGTMMITKKIEEALLQPKLPPPRSPAAVEVNPFESRVPPGWRHTDTEWRRIVYGDGFGVPAARPQLPSRNNSMPATVTESQALPSRSVPDELGPFDRALPTRNSVPTLSGFEQLYQKYNLSFARQRGQSSENLSPTSRRFSVSTVSSSVTHSSSGSEPQVSSPRRSTYSTADSDSEDEDLDGEATLGFGFGGPRREYPSLKRLSLPGSTTSLASVQRRTDPLTRMLDEKAKTERLQEREARRVAQLESDVQARKIGAAAHEDDLDEWKRAVRQHGPIMGRRTMSSDDTTKKTHSWSYETLPPHIPLYPMPGYDQRTRRVKKTVRNDITGTVEEHEVEASPQERKRLFLFGGGDR</sequence>
<feature type="region of interest" description="Disordered" evidence="1">
    <location>
        <begin position="28"/>
        <end position="115"/>
    </location>
</feature>
<gene>
    <name evidence="2" type="ORF">EXIGLDRAFT_761185</name>
</gene>
<feature type="region of interest" description="Disordered" evidence="1">
    <location>
        <begin position="550"/>
        <end position="571"/>
    </location>
</feature>
<accession>A0A165NKX8</accession>
<organism evidence="2 3">
    <name type="scientific">Exidia glandulosa HHB12029</name>
    <dbReference type="NCBI Taxonomy" id="1314781"/>
    <lineage>
        <taxon>Eukaryota</taxon>
        <taxon>Fungi</taxon>
        <taxon>Dikarya</taxon>
        <taxon>Basidiomycota</taxon>
        <taxon>Agaricomycotina</taxon>
        <taxon>Agaricomycetes</taxon>
        <taxon>Auriculariales</taxon>
        <taxon>Exidiaceae</taxon>
        <taxon>Exidia</taxon>
    </lineage>
</organism>
<proteinExistence type="predicted"/>
<feature type="region of interest" description="Disordered" evidence="1">
    <location>
        <begin position="163"/>
        <end position="191"/>
    </location>
</feature>
<feature type="compositionally biased region" description="Basic and acidic residues" evidence="1">
    <location>
        <begin position="32"/>
        <end position="51"/>
    </location>
</feature>
<dbReference type="InParanoid" id="A0A165NKX8"/>
<keyword evidence="3" id="KW-1185">Reference proteome</keyword>
<feature type="compositionally biased region" description="Low complexity" evidence="1">
    <location>
        <begin position="351"/>
        <end position="379"/>
    </location>
</feature>
<dbReference type="AlphaFoldDB" id="A0A165NKX8"/>
<evidence type="ECO:0000313" key="2">
    <source>
        <dbReference type="EMBL" id="KZW00885.1"/>
    </source>
</evidence>
<protein>
    <submittedName>
        <fullName evidence="2">Uncharacterized protein</fullName>
    </submittedName>
</protein>
<evidence type="ECO:0000313" key="3">
    <source>
        <dbReference type="Proteomes" id="UP000077266"/>
    </source>
</evidence>
<feature type="compositionally biased region" description="Basic and acidic residues" evidence="1">
    <location>
        <begin position="550"/>
        <end position="562"/>
    </location>
</feature>